<dbReference type="Pfam" id="PF00300">
    <property type="entry name" value="His_Phos_1"/>
    <property type="match status" value="1"/>
</dbReference>
<proteinExistence type="predicted"/>
<dbReference type="PANTHER" id="PTHR48100">
    <property type="entry name" value="BROAD-SPECIFICITY PHOSPHATASE YOR283W-RELATED"/>
    <property type="match status" value="1"/>
</dbReference>
<comment type="caution">
    <text evidence="5">The sequence shown here is derived from an EMBL/GenBank/DDBJ whole genome shotgun (WGS) entry which is preliminary data.</text>
</comment>
<reference evidence="5 6" key="1">
    <citation type="submission" date="2020-08" db="EMBL/GenBank/DDBJ databases">
        <title>Cohnella phylogeny.</title>
        <authorList>
            <person name="Dunlap C."/>
        </authorList>
    </citation>
    <scope>NUCLEOTIDE SEQUENCE [LARGE SCALE GENOMIC DNA]</scope>
    <source>
        <strain evidence="5 6">CBP 2801</strain>
    </source>
</reference>
<dbReference type="InterPro" id="IPR001345">
    <property type="entry name" value="PG/BPGM_mutase_AS"/>
</dbReference>
<dbReference type="CDD" id="cd07067">
    <property type="entry name" value="HP_PGM_like"/>
    <property type="match status" value="1"/>
</dbReference>
<keyword evidence="2" id="KW-0413">Isomerase</keyword>
<name>A0A7X0SS96_9BACL</name>
<feature type="active site" description="Tele-phosphohistidine intermediate" evidence="3">
    <location>
        <position position="12"/>
    </location>
</feature>
<organism evidence="5 6">
    <name type="scientific">Cohnella zeiphila</name>
    <dbReference type="NCBI Taxonomy" id="2761120"/>
    <lineage>
        <taxon>Bacteria</taxon>
        <taxon>Bacillati</taxon>
        <taxon>Bacillota</taxon>
        <taxon>Bacilli</taxon>
        <taxon>Bacillales</taxon>
        <taxon>Paenibacillaceae</taxon>
        <taxon>Cohnella</taxon>
    </lineage>
</organism>
<dbReference type="GO" id="GO:0016791">
    <property type="term" value="F:phosphatase activity"/>
    <property type="evidence" value="ECO:0007669"/>
    <property type="project" value="TreeGrafter"/>
</dbReference>
<dbReference type="PROSITE" id="PS00175">
    <property type="entry name" value="PG_MUTASE"/>
    <property type="match status" value="1"/>
</dbReference>
<dbReference type="GO" id="GO:0005737">
    <property type="term" value="C:cytoplasm"/>
    <property type="evidence" value="ECO:0007669"/>
    <property type="project" value="TreeGrafter"/>
</dbReference>
<protein>
    <submittedName>
        <fullName evidence="5">Histidine phosphatase family protein</fullName>
    </submittedName>
</protein>
<dbReference type="EMBL" id="JACJVO010000042">
    <property type="protein sequence ID" value="MBB6735154.1"/>
    <property type="molecule type" value="Genomic_DNA"/>
</dbReference>
<evidence type="ECO:0000256" key="3">
    <source>
        <dbReference type="PIRSR" id="PIRSR613078-1"/>
    </source>
</evidence>
<dbReference type="SMART" id="SM00855">
    <property type="entry name" value="PGAM"/>
    <property type="match status" value="1"/>
</dbReference>
<dbReference type="Proteomes" id="UP000564644">
    <property type="component" value="Unassembled WGS sequence"/>
</dbReference>
<feature type="active site" description="Proton donor/acceptor" evidence="3">
    <location>
        <position position="85"/>
    </location>
</feature>
<gene>
    <name evidence="5" type="ORF">H7C18_30000</name>
</gene>
<accession>A0A7X0SS96</accession>
<feature type="binding site" evidence="4">
    <location>
        <position position="61"/>
    </location>
    <ligand>
        <name>substrate</name>
    </ligand>
</feature>
<evidence type="ECO:0000256" key="2">
    <source>
        <dbReference type="ARBA" id="ARBA00023235"/>
    </source>
</evidence>
<evidence type="ECO:0000256" key="4">
    <source>
        <dbReference type="PIRSR" id="PIRSR613078-2"/>
    </source>
</evidence>
<dbReference type="InterPro" id="IPR029033">
    <property type="entry name" value="His_PPase_superfam"/>
</dbReference>
<dbReference type="Gene3D" id="3.40.50.1240">
    <property type="entry name" value="Phosphoglycerate mutase-like"/>
    <property type="match status" value="1"/>
</dbReference>
<evidence type="ECO:0000256" key="1">
    <source>
        <dbReference type="ARBA" id="ARBA00023152"/>
    </source>
</evidence>
<dbReference type="InterPro" id="IPR050275">
    <property type="entry name" value="PGM_Phosphatase"/>
</dbReference>
<sequence>MNATTTVYLVRHGQTEWNIERRFQGHQDSPLTDMGVKQATWLADALRDERIDAVYSSSSPRARRTADIVKGDRALAVREADELKEINLGVWEGMRQEEAERADPGAFRHFWDDPSEFRVEGSETFDETAARSIGQLERILSEHPGQTVLIVTHTVVVKLLMAHFEGRSLQDLWKPPYIHPACLCKIEVAGRQSEIVLHGDIRHYREEAEES</sequence>
<dbReference type="AlphaFoldDB" id="A0A7X0SS96"/>
<dbReference type="InterPro" id="IPR013078">
    <property type="entry name" value="His_Pase_superF_clade-1"/>
</dbReference>
<feature type="binding site" evidence="4">
    <location>
        <begin position="11"/>
        <end position="18"/>
    </location>
    <ligand>
        <name>substrate</name>
    </ligand>
</feature>
<dbReference type="RefSeq" id="WP_185132802.1">
    <property type="nucleotide sequence ID" value="NZ_JACJVO010000042.1"/>
</dbReference>
<keyword evidence="6" id="KW-1185">Reference proteome</keyword>
<evidence type="ECO:0000313" key="6">
    <source>
        <dbReference type="Proteomes" id="UP000564644"/>
    </source>
</evidence>
<dbReference type="SUPFAM" id="SSF53254">
    <property type="entry name" value="Phosphoglycerate mutase-like"/>
    <property type="match status" value="1"/>
</dbReference>
<dbReference type="PANTHER" id="PTHR48100:SF1">
    <property type="entry name" value="HISTIDINE PHOSPHATASE FAMILY PROTEIN-RELATED"/>
    <property type="match status" value="1"/>
</dbReference>
<keyword evidence="1" id="KW-0324">Glycolysis</keyword>
<evidence type="ECO:0000313" key="5">
    <source>
        <dbReference type="EMBL" id="MBB6735154.1"/>
    </source>
</evidence>